<dbReference type="EMBL" id="JASPKY010000132">
    <property type="protein sequence ID" value="KAK9731429.1"/>
    <property type="molecule type" value="Genomic_DNA"/>
</dbReference>
<reference evidence="1 2" key="1">
    <citation type="journal article" date="2024" name="BMC Genomics">
        <title>De novo assembly and annotation of Popillia japonica's genome with initial clues to its potential as an invasive pest.</title>
        <authorList>
            <person name="Cucini C."/>
            <person name="Boschi S."/>
            <person name="Funari R."/>
            <person name="Cardaioli E."/>
            <person name="Iannotti N."/>
            <person name="Marturano G."/>
            <person name="Paoli F."/>
            <person name="Bruttini M."/>
            <person name="Carapelli A."/>
            <person name="Frati F."/>
            <person name="Nardi F."/>
        </authorList>
    </citation>
    <scope>NUCLEOTIDE SEQUENCE [LARGE SCALE GENOMIC DNA]</scope>
    <source>
        <strain evidence="1">DMR45628</strain>
    </source>
</reference>
<name>A0AAW1L9C0_POPJA</name>
<dbReference type="Proteomes" id="UP001458880">
    <property type="component" value="Unassembled WGS sequence"/>
</dbReference>
<dbReference type="AlphaFoldDB" id="A0AAW1L9C0"/>
<accession>A0AAW1L9C0</accession>
<proteinExistence type="predicted"/>
<comment type="caution">
    <text evidence="1">The sequence shown here is derived from an EMBL/GenBank/DDBJ whole genome shotgun (WGS) entry which is preliminary data.</text>
</comment>
<evidence type="ECO:0000313" key="2">
    <source>
        <dbReference type="Proteomes" id="UP001458880"/>
    </source>
</evidence>
<keyword evidence="2" id="KW-1185">Reference proteome</keyword>
<sequence>MVVEHVATERLVQHVGSWMCSIPTCSTDLLGWALGSIVIPNSKRAPSTVEHGGRACCDRAARPTCRIMDVLDPNMLDGFVGLGARFDSHPQLEPRAQHVGSCIDNYRTARLTRSQFSIYIVHGTLGQFKRLLCSGSRRQKSAT</sequence>
<protein>
    <submittedName>
        <fullName evidence="1">Uncharacterized protein</fullName>
    </submittedName>
</protein>
<gene>
    <name evidence="1" type="ORF">QE152_g13633</name>
</gene>
<organism evidence="1 2">
    <name type="scientific">Popillia japonica</name>
    <name type="common">Japanese beetle</name>
    <dbReference type="NCBI Taxonomy" id="7064"/>
    <lineage>
        <taxon>Eukaryota</taxon>
        <taxon>Metazoa</taxon>
        <taxon>Ecdysozoa</taxon>
        <taxon>Arthropoda</taxon>
        <taxon>Hexapoda</taxon>
        <taxon>Insecta</taxon>
        <taxon>Pterygota</taxon>
        <taxon>Neoptera</taxon>
        <taxon>Endopterygota</taxon>
        <taxon>Coleoptera</taxon>
        <taxon>Polyphaga</taxon>
        <taxon>Scarabaeiformia</taxon>
        <taxon>Scarabaeidae</taxon>
        <taxon>Rutelinae</taxon>
        <taxon>Popillia</taxon>
    </lineage>
</organism>
<evidence type="ECO:0000313" key="1">
    <source>
        <dbReference type="EMBL" id="KAK9731429.1"/>
    </source>
</evidence>